<dbReference type="InParanoid" id="A0A165QY78"/>
<evidence type="ECO:0000256" key="1">
    <source>
        <dbReference type="SAM" id="MobiDB-lite"/>
    </source>
</evidence>
<dbReference type="AlphaFoldDB" id="A0A165QY78"/>
<gene>
    <name evidence="2" type="ORF">EXIGLDRAFT_20628</name>
</gene>
<name>A0A165QY78_EXIGL</name>
<accession>A0A165QY78</accession>
<dbReference type="SUPFAM" id="SSF54695">
    <property type="entry name" value="POZ domain"/>
    <property type="match status" value="1"/>
</dbReference>
<organism evidence="2 3">
    <name type="scientific">Exidia glandulosa HHB12029</name>
    <dbReference type="NCBI Taxonomy" id="1314781"/>
    <lineage>
        <taxon>Eukaryota</taxon>
        <taxon>Fungi</taxon>
        <taxon>Dikarya</taxon>
        <taxon>Basidiomycota</taxon>
        <taxon>Agaricomycotina</taxon>
        <taxon>Agaricomycetes</taxon>
        <taxon>Auriculariales</taxon>
        <taxon>Exidiaceae</taxon>
        <taxon>Exidia</taxon>
    </lineage>
</organism>
<sequence length="215" mass="23711">MSKIPTQVIDRSQVLVTIETASLSLKTTYDTLTSRPSHLSTFLRNTIQTPDDGEVVQEGLSSASTDATSPFRSLFQDHLVAAGVLPETTHSVHIFLDRPSEPYPYILAYLRAPGSHLPHGVKLSQKLEDLVALRDEARFLDLLDLARMCTDELSRHRMVRVGTGVAHVAPLERIYERRSPTPPDPILTHVTAPSPARISHPENPPVSAVARPGYI</sequence>
<dbReference type="Gene3D" id="3.30.710.10">
    <property type="entry name" value="Potassium Channel Kv1.1, Chain A"/>
    <property type="match status" value="1"/>
</dbReference>
<evidence type="ECO:0000313" key="2">
    <source>
        <dbReference type="EMBL" id="KZW04236.1"/>
    </source>
</evidence>
<dbReference type="OrthoDB" id="3363734at2759"/>
<dbReference type="STRING" id="1314781.A0A165QY78"/>
<evidence type="ECO:0000313" key="3">
    <source>
        <dbReference type="Proteomes" id="UP000077266"/>
    </source>
</evidence>
<protein>
    <recommendedName>
        <fullName evidence="4">BTB domain-containing protein</fullName>
    </recommendedName>
</protein>
<reference evidence="2 3" key="1">
    <citation type="journal article" date="2016" name="Mol. Biol. Evol.">
        <title>Comparative Genomics of Early-Diverging Mushroom-Forming Fungi Provides Insights into the Origins of Lignocellulose Decay Capabilities.</title>
        <authorList>
            <person name="Nagy L.G."/>
            <person name="Riley R."/>
            <person name="Tritt A."/>
            <person name="Adam C."/>
            <person name="Daum C."/>
            <person name="Floudas D."/>
            <person name="Sun H."/>
            <person name="Yadav J.S."/>
            <person name="Pangilinan J."/>
            <person name="Larsson K.H."/>
            <person name="Matsuura K."/>
            <person name="Barry K."/>
            <person name="Labutti K."/>
            <person name="Kuo R."/>
            <person name="Ohm R.A."/>
            <person name="Bhattacharya S.S."/>
            <person name="Shirouzu T."/>
            <person name="Yoshinaga Y."/>
            <person name="Martin F.M."/>
            <person name="Grigoriev I.V."/>
            <person name="Hibbett D.S."/>
        </authorList>
    </citation>
    <scope>NUCLEOTIDE SEQUENCE [LARGE SCALE GENOMIC DNA]</scope>
    <source>
        <strain evidence="2 3">HHB12029</strain>
    </source>
</reference>
<keyword evidence="3" id="KW-1185">Reference proteome</keyword>
<dbReference type="EMBL" id="KV425882">
    <property type="protein sequence ID" value="KZW04236.1"/>
    <property type="molecule type" value="Genomic_DNA"/>
</dbReference>
<feature type="region of interest" description="Disordered" evidence="1">
    <location>
        <begin position="192"/>
        <end position="215"/>
    </location>
</feature>
<proteinExistence type="predicted"/>
<evidence type="ECO:0008006" key="4">
    <source>
        <dbReference type="Google" id="ProtNLM"/>
    </source>
</evidence>
<dbReference type="InterPro" id="IPR011333">
    <property type="entry name" value="SKP1/BTB/POZ_sf"/>
</dbReference>
<dbReference type="Proteomes" id="UP000077266">
    <property type="component" value="Unassembled WGS sequence"/>
</dbReference>